<accession>G4TQ99</accession>
<sequence length="261" mass="28911">MDTPSSRIQDSLITTGFSVAICTGVHLVVKPLWRKAVGEKKYTSLKKRERIYLAEKTVSSLNAIVTGGLALYAITSGSYAGDVVYPYPKAAHYALAFVCGYSLYDTTVMALGAHEPPIMWAHHILGLGGAFAMMCYRELSFFPVAFAVSELTVLPINLVWYLNKLGISRKSRRMRAALLARAIAFLTLRAPIGLLTFAYAHTNTKGGLQALWRRLFVNKEVNQFVSRAAAFNVSAFTIMNLLWTYQAVKVAMQVEIDSKEE</sequence>
<feature type="transmembrane region" description="Helical" evidence="6">
    <location>
        <begin position="12"/>
        <end position="33"/>
    </location>
</feature>
<comment type="subcellular location">
    <subcellularLocation>
        <location evidence="1">Membrane</location>
        <topology evidence="1">Multi-pass membrane protein</topology>
    </subcellularLocation>
</comment>
<dbReference type="Pfam" id="PF03798">
    <property type="entry name" value="TRAM_LAG1_CLN8"/>
    <property type="match status" value="1"/>
</dbReference>
<feature type="transmembrane region" description="Helical" evidence="6">
    <location>
        <begin position="90"/>
        <end position="111"/>
    </location>
</feature>
<evidence type="ECO:0000256" key="4">
    <source>
        <dbReference type="ARBA" id="ARBA00023136"/>
    </source>
</evidence>
<evidence type="ECO:0000256" key="1">
    <source>
        <dbReference type="ARBA" id="ARBA00004141"/>
    </source>
</evidence>
<dbReference type="GO" id="GO:0005783">
    <property type="term" value="C:endoplasmic reticulum"/>
    <property type="evidence" value="ECO:0007669"/>
    <property type="project" value="TreeGrafter"/>
</dbReference>
<dbReference type="InParanoid" id="G4TQ99"/>
<gene>
    <name evidence="8" type="ORF">PIIN_07445</name>
</gene>
<dbReference type="GO" id="GO:0055088">
    <property type="term" value="P:lipid homeostasis"/>
    <property type="evidence" value="ECO:0007669"/>
    <property type="project" value="TreeGrafter"/>
</dbReference>
<keyword evidence="4 5" id="KW-0472">Membrane</keyword>
<feature type="domain" description="TLC" evidence="7">
    <location>
        <begin position="48"/>
        <end position="225"/>
    </location>
</feature>
<dbReference type="PANTHER" id="PTHR13439:SF0">
    <property type="entry name" value="TOPOISOMERASE I DAMAGE AFFECTED PROTEIN 4"/>
    <property type="match status" value="1"/>
</dbReference>
<feature type="transmembrane region" description="Helical" evidence="6">
    <location>
        <begin position="53"/>
        <end position="75"/>
    </location>
</feature>
<keyword evidence="2 5" id="KW-0812">Transmembrane</keyword>
<proteinExistence type="predicted"/>
<feature type="transmembrane region" description="Helical" evidence="6">
    <location>
        <begin position="182"/>
        <end position="201"/>
    </location>
</feature>
<evidence type="ECO:0000256" key="2">
    <source>
        <dbReference type="ARBA" id="ARBA00022692"/>
    </source>
</evidence>
<feature type="transmembrane region" description="Helical" evidence="6">
    <location>
        <begin position="221"/>
        <end position="243"/>
    </location>
</feature>
<dbReference type="eggNOG" id="ENOG502S9Z0">
    <property type="taxonomic scope" value="Eukaryota"/>
</dbReference>
<dbReference type="PROSITE" id="PS50922">
    <property type="entry name" value="TLC"/>
    <property type="match status" value="1"/>
</dbReference>
<reference evidence="8 9" key="1">
    <citation type="journal article" date="2011" name="PLoS Pathog.">
        <title>Endophytic Life Strategies Decoded by Genome and Transcriptome Analyses of the Mutualistic Root Symbiont Piriformospora indica.</title>
        <authorList>
            <person name="Zuccaro A."/>
            <person name="Lahrmann U."/>
            <person name="Guldener U."/>
            <person name="Langen G."/>
            <person name="Pfiffi S."/>
            <person name="Biedenkopf D."/>
            <person name="Wong P."/>
            <person name="Samans B."/>
            <person name="Grimm C."/>
            <person name="Basiewicz M."/>
            <person name="Murat C."/>
            <person name="Martin F."/>
            <person name="Kogel K.H."/>
        </authorList>
    </citation>
    <scope>NUCLEOTIDE SEQUENCE [LARGE SCALE GENOMIC DNA]</scope>
    <source>
        <strain evidence="8 9">DSM 11827</strain>
    </source>
</reference>
<dbReference type="EMBL" id="CAFZ01000230">
    <property type="protein sequence ID" value="CCA73492.1"/>
    <property type="molecule type" value="Genomic_DNA"/>
</dbReference>
<dbReference type="InterPro" id="IPR050846">
    <property type="entry name" value="TLCD"/>
</dbReference>
<keyword evidence="9" id="KW-1185">Reference proteome</keyword>
<keyword evidence="3 6" id="KW-1133">Transmembrane helix</keyword>
<feature type="transmembrane region" description="Helical" evidence="6">
    <location>
        <begin position="142"/>
        <end position="162"/>
    </location>
</feature>
<name>G4TQ99_SERID</name>
<dbReference type="OrthoDB" id="2146047at2759"/>
<comment type="caution">
    <text evidence="8">The sequence shown here is derived from an EMBL/GenBank/DDBJ whole genome shotgun (WGS) entry which is preliminary data.</text>
</comment>
<protein>
    <recommendedName>
        <fullName evidence="7">TLC domain-containing protein</fullName>
    </recommendedName>
</protein>
<evidence type="ECO:0000256" key="6">
    <source>
        <dbReference type="SAM" id="Phobius"/>
    </source>
</evidence>
<evidence type="ECO:0000259" key="7">
    <source>
        <dbReference type="PROSITE" id="PS50922"/>
    </source>
</evidence>
<evidence type="ECO:0000313" key="8">
    <source>
        <dbReference type="EMBL" id="CCA73492.1"/>
    </source>
</evidence>
<dbReference type="GO" id="GO:0016020">
    <property type="term" value="C:membrane"/>
    <property type="evidence" value="ECO:0007669"/>
    <property type="project" value="UniProtKB-SubCell"/>
</dbReference>
<dbReference type="OMA" id="AHEPPIM"/>
<dbReference type="InterPro" id="IPR006634">
    <property type="entry name" value="TLC-dom"/>
</dbReference>
<dbReference type="Proteomes" id="UP000007148">
    <property type="component" value="Unassembled WGS sequence"/>
</dbReference>
<feature type="transmembrane region" description="Helical" evidence="6">
    <location>
        <begin position="118"/>
        <end position="136"/>
    </location>
</feature>
<evidence type="ECO:0000256" key="5">
    <source>
        <dbReference type="PROSITE-ProRule" id="PRU00205"/>
    </source>
</evidence>
<dbReference type="HOGENOM" id="CLU_1066031_0_0_1"/>
<dbReference type="AlphaFoldDB" id="G4TQ99"/>
<evidence type="ECO:0000313" key="9">
    <source>
        <dbReference type="Proteomes" id="UP000007148"/>
    </source>
</evidence>
<evidence type="ECO:0000256" key="3">
    <source>
        <dbReference type="ARBA" id="ARBA00022989"/>
    </source>
</evidence>
<organism evidence="8 9">
    <name type="scientific">Serendipita indica (strain DSM 11827)</name>
    <name type="common">Root endophyte fungus</name>
    <name type="synonym">Piriformospora indica</name>
    <dbReference type="NCBI Taxonomy" id="1109443"/>
    <lineage>
        <taxon>Eukaryota</taxon>
        <taxon>Fungi</taxon>
        <taxon>Dikarya</taxon>
        <taxon>Basidiomycota</taxon>
        <taxon>Agaricomycotina</taxon>
        <taxon>Agaricomycetes</taxon>
        <taxon>Sebacinales</taxon>
        <taxon>Serendipitaceae</taxon>
        <taxon>Serendipita</taxon>
    </lineage>
</organism>
<dbReference type="PANTHER" id="PTHR13439">
    <property type="entry name" value="CT120 PROTEIN"/>
    <property type="match status" value="1"/>
</dbReference>